<dbReference type="EMBL" id="GL832965">
    <property type="protein sequence ID" value="EGD73033.1"/>
    <property type="molecule type" value="Genomic_DNA"/>
</dbReference>
<feature type="compositionally biased region" description="Low complexity" evidence="2">
    <location>
        <begin position="32"/>
        <end position="45"/>
    </location>
</feature>
<dbReference type="InParanoid" id="F2U9K6"/>
<dbReference type="PANTHER" id="PTHR13261">
    <property type="entry name" value="BRCA2 AND CDKN1A INTERACTING PROTEIN"/>
    <property type="match status" value="1"/>
</dbReference>
<evidence type="ECO:0000256" key="2">
    <source>
        <dbReference type="SAM" id="MobiDB-lite"/>
    </source>
</evidence>
<dbReference type="Pfam" id="PF13862">
    <property type="entry name" value="BCCIP"/>
    <property type="match status" value="1"/>
</dbReference>
<dbReference type="OrthoDB" id="27543at2759"/>
<dbReference type="KEGG" id="sre:PTSG_04744"/>
<comment type="similarity">
    <text evidence="1">Belongs to the BCP1 family.</text>
</comment>
<evidence type="ECO:0000313" key="3">
    <source>
        <dbReference type="EMBL" id="EGD73033.1"/>
    </source>
</evidence>
<dbReference type="GO" id="GO:0005634">
    <property type="term" value="C:nucleus"/>
    <property type="evidence" value="ECO:0007669"/>
    <property type="project" value="TreeGrafter"/>
</dbReference>
<feature type="region of interest" description="Disordered" evidence="2">
    <location>
        <begin position="1"/>
        <end position="133"/>
    </location>
</feature>
<feature type="compositionally biased region" description="Acidic residues" evidence="2">
    <location>
        <begin position="118"/>
        <end position="133"/>
    </location>
</feature>
<feature type="compositionally biased region" description="Polar residues" evidence="2">
    <location>
        <begin position="103"/>
        <end position="115"/>
    </location>
</feature>
<organism evidence="4">
    <name type="scientific">Salpingoeca rosetta (strain ATCC 50818 / BSB-021)</name>
    <dbReference type="NCBI Taxonomy" id="946362"/>
    <lineage>
        <taxon>Eukaryota</taxon>
        <taxon>Choanoflagellata</taxon>
        <taxon>Craspedida</taxon>
        <taxon>Salpingoecidae</taxon>
        <taxon>Salpingoeca</taxon>
    </lineage>
</organism>
<dbReference type="AlphaFoldDB" id="F2U9K6"/>
<feature type="compositionally biased region" description="Basic residues" evidence="2">
    <location>
        <begin position="69"/>
        <end position="87"/>
    </location>
</feature>
<evidence type="ECO:0000256" key="1">
    <source>
        <dbReference type="ARBA" id="ARBA00006781"/>
    </source>
</evidence>
<evidence type="ECO:0000313" key="4">
    <source>
        <dbReference type="Proteomes" id="UP000007799"/>
    </source>
</evidence>
<sequence length="410" mass="45243">MEQQQEAKVVKLPGKVRSRQSQNPVSKRAKMAKQAQQAQQQQQQQKEQKQKKTKQEHKQQAQGQQQLAHKNKGKKTGKGKQKKGKVRRVPDGADDDDDEVKEQGQQQLPTVTASTADAAEEDAVDNDNEDDDDFEANDLQLEATADMQALQCDVRACCPGEEDFWGIKQLLHQLMRDGSFVYGDLADSLIENNACSTVIKPEESDQSGDVQFKAQSGGPGDDDADDDDDGEVNRTDKYDVFAIAGVIPLSGPKAQASLTKWLAKKCSKQADVVSALKKPGTAFVICERIINLPPQLATAMYDTLLNDMLALPKADRPKQVVMMFKAYEYTKKTKTATPSGVEFYGPEDTFFFKSAASTHRFNIPKTSGQLQDSTQPDKMYRVVCVLSFKAFRAAAQQVASAFVAQYDGCA</sequence>
<proteinExistence type="inferred from homology"/>
<gene>
    <name evidence="3" type="ORF">PTSG_04744</name>
</gene>
<keyword evidence="4" id="KW-1185">Reference proteome</keyword>
<dbReference type="PANTHER" id="PTHR13261:SF0">
    <property type="entry name" value="BRCA2 AND CDKN1A-INTERACTING PROTEIN"/>
    <property type="match status" value="1"/>
</dbReference>
<feature type="compositionally biased region" description="Acidic residues" evidence="2">
    <location>
        <begin position="220"/>
        <end position="230"/>
    </location>
</feature>
<dbReference type="RefSeq" id="XP_004994064.1">
    <property type="nucleotide sequence ID" value="XM_004994007.1"/>
</dbReference>
<feature type="region of interest" description="Disordered" evidence="2">
    <location>
        <begin position="200"/>
        <end position="232"/>
    </location>
</feature>
<accession>F2U9K6</accession>
<dbReference type="InterPro" id="IPR025602">
    <property type="entry name" value="BCP1_family"/>
</dbReference>
<name>F2U9K6_SALR5</name>
<dbReference type="GeneID" id="16074642"/>
<reference evidence="3" key="1">
    <citation type="submission" date="2009-08" db="EMBL/GenBank/DDBJ databases">
        <title>Annotation of Salpingoeca rosetta.</title>
        <authorList>
            <consortium name="The Broad Institute Genome Sequencing Platform"/>
            <person name="Russ C."/>
            <person name="Cuomo C."/>
            <person name="Burger G."/>
            <person name="Gray M.W."/>
            <person name="Holland P.W.H."/>
            <person name="King N."/>
            <person name="Lang F.B.F."/>
            <person name="Roger A.J."/>
            <person name="Ruiz-Trillo I."/>
            <person name="Young S.K."/>
            <person name="Zeng Q."/>
            <person name="Gargeya S."/>
            <person name="Alvarado L."/>
            <person name="Berlin A."/>
            <person name="Chapman S.B."/>
            <person name="Chen Z."/>
            <person name="Freedman E."/>
            <person name="Gellesch M."/>
            <person name="Goldberg J."/>
            <person name="Griggs A."/>
            <person name="Gujja S."/>
            <person name="Heilman E."/>
            <person name="Heiman D."/>
            <person name="Howarth C."/>
            <person name="Mehta T."/>
            <person name="Neiman D."/>
            <person name="Pearson M."/>
            <person name="Roberts A."/>
            <person name="Saif S."/>
            <person name="Shea T."/>
            <person name="Shenoy N."/>
            <person name="Sisk P."/>
            <person name="Stolte C."/>
            <person name="Sykes S."/>
            <person name="White J."/>
            <person name="Yandava C."/>
            <person name="Haas B."/>
            <person name="Nusbaum C."/>
            <person name="Birren B."/>
        </authorList>
    </citation>
    <scope>NUCLEOTIDE SEQUENCE [LARGE SCALE GENOMIC DNA]</scope>
    <source>
        <strain evidence="3">ATCC 50818</strain>
    </source>
</reference>
<dbReference type="STRING" id="946362.F2U9K6"/>
<dbReference type="Proteomes" id="UP000007799">
    <property type="component" value="Unassembled WGS sequence"/>
</dbReference>
<protein>
    <submittedName>
        <fullName evidence="3">Uncharacterized protein</fullName>
    </submittedName>
</protein>